<comment type="similarity">
    <text evidence="2 8">Belongs to the cation transport ATPase (P-type) (TC 3.A.3) family. Type IB subfamily.</text>
</comment>
<dbReference type="SUPFAM" id="SSF81665">
    <property type="entry name" value="Calcium ATPase, transmembrane domain M"/>
    <property type="match status" value="1"/>
</dbReference>
<keyword evidence="5 8" id="KW-0472">Membrane</keyword>
<feature type="transmembrane region" description="Helical" evidence="8">
    <location>
        <begin position="20"/>
        <end position="38"/>
    </location>
</feature>
<dbReference type="EMBL" id="CP093313">
    <property type="protein sequence ID" value="UWZ84589.1"/>
    <property type="molecule type" value="Genomic_DNA"/>
</dbReference>
<dbReference type="Gene3D" id="3.40.1110.10">
    <property type="entry name" value="Calcium-transporting ATPase, cytoplasmic domain N"/>
    <property type="match status" value="1"/>
</dbReference>
<keyword evidence="3 8" id="KW-0812">Transmembrane</keyword>
<gene>
    <name evidence="10" type="primary">cadA</name>
    <name evidence="10" type="ORF">MOP44_01330</name>
</gene>
<dbReference type="NCBIfam" id="TIGR01494">
    <property type="entry name" value="ATPase_P-type"/>
    <property type="match status" value="1"/>
</dbReference>
<evidence type="ECO:0000256" key="1">
    <source>
        <dbReference type="ARBA" id="ARBA00004370"/>
    </source>
</evidence>
<keyword evidence="8" id="KW-0547">Nucleotide-binding</keyword>
<keyword evidence="8" id="KW-0067">ATP-binding</keyword>
<dbReference type="InterPro" id="IPR027256">
    <property type="entry name" value="P-typ_ATPase_IB"/>
</dbReference>
<dbReference type="SUPFAM" id="SSF81653">
    <property type="entry name" value="Calcium ATPase, transduction domain A"/>
    <property type="match status" value="1"/>
</dbReference>
<dbReference type="InterPro" id="IPR023214">
    <property type="entry name" value="HAD_sf"/>
</dbReference>
<organism evidence="10 11">
    <name type="scientific">Occallatibacter riparius</name>
    <dbReference type="NCBI Taxonomy" id="1002689"/>
    <lineage>
        <taxon>Bacteria</taxon>
        <taxon>Pseudomonadati</taxon>
        <taxon>Acidobacteriota</taxon>
        <taxon>Terriglobia</taxon>
        <taxon>Terriglobales</taxon>
        <taxon>Acidobacteriaceae</taxon>
        <taxon>Occallatibacter</taxon>
    </lineage>
</organism>
<dbReference type="Proteomes" id="UP001059380">
    <property type="component" value="Chromosome"/>
</dbReference>
<dbReference type="InterPro" id="IPR036412">
    <property type="entry name" value="HAD-like_sf"/>
</dbReference>
<dbReference type="GO" id="GO:0046872">
    <property type="term" value="F:metal ion binding"/>
    <property type="evidence" value="ECO:0007669"/>
    <property type="project" value="UniProtKB-KW"/>
</dbReference>
<dbReference type="Gene3D" id="2.70.150.10">
    <property type="entry name" value="Calcium-transporting ATPase, cytoplasmic transduction domain A"/>
    <property type="match status" value="1"/>
</dbReference>
<feature type="domain" description="P-type ATPase A" evidence="9">
    <location>
        <begin position="126"/>
        <end position="224"/>
    </location>
</feature>
<dbReference type="NCBIfam" id="TIGR01525">
    <property type="entry name" value="ATPase-IB_hvy"/>
    <property type="match status" value="1"/>
</dbReference>
<proteinExistence type="inferred from homology"/>
<accession>A0A9J7BUB8</accession>
<dbReference type="Pfam" id="PF00702">
    <property type="entry name" value="Hydrolase"/>
    <property type="match status" value="1"/>
</dbReference>
<dbReference type="KEGG" id="orp:MOP44_01330"/>
<dbReference type="InterPro" id="IPR001757">
    <property type="entry name" value="P_typ_ATPase"/>
</dbReference>
<evidence type="ECO:0000256" key="8">
    <source>
        <dbReference type="RuleBase" id="RU362081"/>
    </source>
</evidence>
<dbReference type="PANTHER" id="PTHR48085:SF5">
    <property type="entry name" value="CADMIUM_ZINC-TRANSPORTING ATPASE HMA4-RELATED"/>
    <property type="match status" value="1"/>
</dbReference>
<dbReference type="PANTHER" id="PTHR48085">
    <property type="entry name" value="CADMIUM/ZINC-TRANSPORTING ATPASE HMA2-RELATED"/>
    <property type="match status" value="1"/>
</dbReference>
<keyword evidence="11" id="KW-1185">Reference proteome</keyword>
<evidence type="ECO:0000256" key="4">
    <source>
        <dbReference type="ARBA" id="ARBA00022989"/>
    </source>
</evidence>
<feature type="transmembrane region" description="Helical" evidence="8">
    <location>
        <begin position="75"/>
        <end position="100"/>
    </location>
</feature>
<dbReference type="Gene3D" id="3.40.50.1000">
    <property type="entry name" value="HAD superfamily/HAD-like"/>
    <property type="match status" value="1"/>
</dbReference>
<dbReference type="NCBIfam" id="TIGR01512">
    <property type="entry name" value="ATPase-IB2_Cd"/>
    <property type="match status" value="1"/>
</dbReference>
<dbReference type="GO" id="GO:0016463">
    <property type="term" value="F:P-type zinc transporter activity"/>
    <property type="evidence" value="ECO:0007669"/>
    <property type="project" value="UniProtKB-EC"/>
</dbReference>
<keyword evidence="8" id="KW-1003">Cell membrane</keyword>
<evidence type="ECO:0000256" key="5">
    <source>
        <dbReference type="ARBA" id="ARBA00023136"/>
    </source>
</evidence>
<dbReference type="AlphaFoldDB" id="A0A9J7BUB8"/>
<feature type="transmembrane region" description="Helical" evidence="8">
    <location>
        <begin position="266"/>
        <end position="294"/>
    </location>
</feature>
<name>A0A9J7BUB8_9BACT</name>
<dbReference type="InterPro" id="IPR023299">
    <property type="entry name" value="ATPase_P-typ_cyto_dom_N"/>
</dbReference>
<dbReference type="PROSITE" id="PS00154">
    <property type="entry name" value="ATPASE_E1_E2"/>
    <property type="match status" value="1"/>
</dbReference>
<keyword evidence="8" id="KW-0479">Metal-binding</keyword>
<evidence type="ECO:0000259" key="9">
    <source>
        <dbReference type="Pfam" id="PF00122"/>
    </source>
</evidence>
<dbReference type="InterPro" id="IPR023298">
    <property type="entry name" value="ATPase_P-typ_TM_dom_sf"/>
</dbReference>
<dbReference type="PRINTS" id="PR00120">
    <property type="entry name" value="HATPASE"/>
</dbReference>
<reference evidence="10" key="1">
    <citation type="submission" date="2021-04" db="EMBL/GenBank/DDBJ databases">
        <title>Phylogenetic analysis of Acidobacteriaceae.</title>
        <authorList>
            <person name="Qiu L."/>
            <person name="Zhang Q."/>
        </authorList>
    </citation>
    <scope>NUCLEOTIDE SEQUENCE</scope>
    <source>
        <strain evidence="10">DSM 25168</strain>
    </source>
</reference>
<feature type="transmembrane region" description="Helical" evidence="8">
    <location>
        <begin position="563"/>
        <end position="587"/>
    </location>
</feature>
<dbReference type="GO" id="GO:0005886">
    <property type="term" value="C:plasma membrane"/>
    <property type="evidence" value="ECO:0007669"/>
    <property type="project" value="UniProtKB-SubCell"/>
</dbReference>
<dbReference type="GO" id="GO:0015086">
    <property type="term" value="F:cadmium ion transmembrane transporter activity"/>
    <property type="evidence" value="ECO:0007669"/>
    <property type="project" value="TreeGrafter"/>
</dbReference>
<feature type="transmembrane region" description="Helical" evidence="8">
    <location>
        <begin position="241"/>
        <end position="260"/>
    </location>
</feature>
<evidence type="ECO:0000313" key="11">
    <source>
        <dbReference type="Proteomes" id="UP001059380"/>
    </source>
</evidence>
<keyword evidence="4 8" id="KW-1133">Transmembrane helix</keyword>
<protein>
    <recommendedName>
        <fullName evidence="6">P-type Zn(2+) transporter</fullName>
        <ecNumber evidence="6">7.2.2.12</ecNumber>
    </recommendedName>
</protein>
<dbReference type="InterPro" id="IPR018303">
    <property type="entry name" value="ATPase_P-typ_P_site"/>
</dbReference>
<evidence type="ECO:0000313" key="10">
    <source>
        <dbReference type="EMBL" id="UWZ84589.1"/>
    </source>
</evidence>
<comment type="catalytic activity">
    <reaction evidence="7">
        <text>Zn(2+)(in) + ATP + H2O = Zn(2+)(out) + ADP + phosphate + H(+)</text>
        <dbReference type="Rhea" id="RHEA:20621"/>
        <dbReference type="ChEBI" id="CHEBI:15377"/>
        <dbReference type="ChEBI" id="CHEBI:15378"/>
        <dbReference type="ChEBI" id="CHEBI:29105"/>
        <dbReference type="ChEBI" id="CHEBI:30616"/>
        <dbReference type="ChEBI" id="CHEBI:43474"/>
        <dbReference type="ChEBI" id="CHEBI:456216"/>
        <dbReference type="EC" id="7.2.2.12"/>
    </reaction>
</comment>
<evidence type="ECO:0000256" key="7">
    <source>
        <dbReference type="ARBA" id="ARBA00047308"/>
    </source>
</evidence>
<dbReference type="GO" id="GO:0005524">
    <property type="term" value="F:ATP binding"/>
    <property type="evidence" value="ECO:0007669"/>
    <property type="project" value="UniProtKB-UniRule"/>
</dbReference>
<feature type="transmembrane region" description="Helical" evidence="8">
    <location>
        <begin position="45"/>
        <end position="63"/>
    </location>
</feature>
<dbReference type="Pfam" id="PF00122">
    <property type="entry name" value="E1-E2_ATPase"/>
    <property type="match status" value="1"/>
</dbReference>
<dbReference type="EC" id="7.2.2.12" evidence="6"/>
<dbReference type="InterPro" id="IPR051014">
    <property type="entry name" value="Cation_Transport_ATPase_IB"/>
</dbReference>
<evidence type="ECO:0000256" key="6">
    <source>
        <dbReference type="ARBA" id="ARBA00039097"/>
    </source>
</evidence>
<dbReference type="GO" id="GO:0016887">
    <property type="term" value="F:ATP hydrolysis activity"/>
    <property type="evidence" value="ECO:0007669"/>
    <property type="project" value="InterPro"/>
</dbReference>
<evidence type="ECO:0000256" key="3">
    <source>
        <dbReference type="ARBA" id="ARBA00022692"/>
    </source>
</evidence>
<comment type="subcellular location">
    <subcellularLocation>
        <location evidence="8">Cell membrane</location>
    </subcellularLocation>
    <subcellularLocation>
        <location evidence="1">Membrane</location>
    </subcellularLocation>
</comment>
<dbReference type="PRINTS" id="PR00119">
    <property type="entry name" value="CATATPASE"/>
</dbReference>
<sequence>MPGSTQNTAWSSGASGHAVVALWILSGMAVSGTLHMLAYVKAAELVLLIATLVAFVPLLLDLARQLFRLNFSVDVLAALSIGSALLFRQYWVAGVVILMLSGGKTLEDYATGRASSMLTALAKRMPQIAHQIMPDGTQKDVALEEIAVGDLLAIHPHELCPVDGAVIGGNSQMDESYLTGEPFFVAKAPGATVLSGAINGSACLTIQATHIPADSRYARIVRILKESELNRPRMRRIADRLAGWYTPAAIGIASLSWFASGDSERFLAVLVIATPCPLILAIPVAIIGAISVAAKRGIIIKDPLVLEKIVACETLIADKTGTLTYGRPELQEIVSLGPYSTRGILWFSASLERYSKHPLSSAILTAARAEQMELSPTSDVFEIPGHGISAHIDGRMVIMTGRNQLPARLQRRLPEVMPGLESIILIDGELAGLLRFRDEPRPESRPFLGHVRSRHGITKVVLLSGDRPAAVEAFASTMGIPDTFGGKSPEEKLSIVRELTVAHPTLYIGDGINDAPAMMSATVGIAMGVNSDITSEAAGAVILQSSLASVDELIHISMKMRRIALTSAIGGMALSTIGIAFSALGYLKPIEGAILQEGIDLLSILYALRVVAPGEPVGDFRSSQAGRTQLPEERTAAA</sequence>
<dbReference type="RefSeq" id="WP_260794096.1">
    <property type="nucleotide sequence ID" value="NZ_CP093313.1"/>
</dbReference>
<dbReference type="InterPro" id="IPR008250">
    <property type="entry name" value="ATPase_P-typ_transduc_dom_A_sf"/>
</dbReference>
<dbReference type="SUPFAM" id="SSF56784">
    <property type="entry name" value="HAD-like"/>
    <property type="match status" value="1"/>
</dbReference>
<evidence type="ECO:0000256" key="2">
    <source>
        <dbReference type="ARBA" id="ARBA00006024"/>
    </source>
</evidence>
<dbReference type="InterPro" id="IPR059000">
    <property type="entry name" value="ATPase_P-type_domA"/>
</dbReference>